<feature type="compositionally biased region" description="Basic and acidic residues" evidence="1">
    <location>
        <begin position="28"/>
        <end position="41"/>
    </location>
</feature>
<dbReference type="PANTHER" id="PTHR40547">
    <property type="entry name" value="SLL0298 PROTEIN"/>
    <property type="match status" value="1"/>
</dbReference>
<feature type="transmembrane region" description="Helical" evidence="2">
    <location>
        <begin position="100"/>
        <end position="130"/>
    </location>
</feature>
<dbReference type="Proteomes" id="UP000050465">
    <property type="component" value="Unassembled WGS sequence"/>
</dbReference>
<feature type="region of interest" description="Disordered" evidence="1">
    <location>
        <begin position="1"/>
        <end position="59"/>
    </location>
</feature>
<feature type="transmembrane region" description="Helical" evidence="2">
    <location>
        <begin position="192"/>
        <end position="214"/>
    </location>
</feature>
<gene>
    <name evidence="4" type="ORF">HLUCCA11_12925</name>
</gene>
<evidence type="ECO:0000313" key="5">
    <source>
        <dbReference type="Proteomes" id="UP000050465"/>
    </source>
</evidence>
<dbReference type="EMBL" id="LJZR01000016">
    <property type="protein sequence ID" value="KPQ34838.1"/>
    <property type="molecule type" value="Genomic_DNA"/>
</dbReference>
<feature type="domain" description="DUF2062" evidence="3">
    <location>
        <begin position="82"/>
        <end position="224"/>
    </location>
</feature>
<organism evidence="4 5">
    <name type="scientific">Phormidesmis priestleyi Ana</name>
    <dbReference type="NCBI Taxonomy" id="1666911"/>
    <lineage>
        <taxon>Bacteria</taxon>
        <taxon>Bacillati</taxon>
        <taxon>Cyanobacteriota</taxon>
        <taxon>Cyanophyceae</taxon>
        <taxon>Leptolyngbyales</taxon>
        <taxon>Leptolyngbyaceae</taxon>
        <taxon>Phormidesmis</taxon>
    </lineage>
</organism>
<dbReference type="PATRIC" id="fig|1666911.3.peg.4795"/>
<accession>A0A0P8BMB9</accession>
<evidence type="ECO:0000256" key="2">
    <source>
        <dbReference type="SAM" id="Phobius"/>
    </source>
</evidence>
<evidence type="ECO:0000259" key="3">
    <source>
        <dbReference type="Pfam" id="PF09835"/>
    </source>
</evidence>
<sequence length="230" mass="25403">MLDPVSKSNRASGHSSAEMEPPFRRYAHRSEDDSIQERYPDADLQPYAKPKKRQQSQRLQARSSLYQKNILLKCLDALYWKRVMRYLHIRFLRMRSSPGAIARGAAAGAFAGSFPFIGLQTIIGVAIASVLRGSKVIAAASTLISNPLTYVPLFALNFHIGRLLLRLPPITSLPASPAAMDEWLAMGKDVAAAMMLGSLIVAIAASLISYYIALQIARHVQKAKAAKRRR</sequence>
<protein>
    <recommendedName>
        <fullName evidence="3">DUF2062 domain-containing protein</fullName>
    </recommendedName>
</protein>
<dbReference type="STRING" id="1666911.HLUCCA11_12925"/>
<comment type="caution">
    <text evidence="4">The sequence shown here is derived from an EMBL/GenBank/DDBJ whole genome shotgun (WGS) entry which is preliminary data.</text>
</comment>
<keyword evidence="2" id="KW-0472">Membrane</keyword>
<evidence type="ECO:0000256" key="1">
    <source>
        <dbReference type="SAM" id="MobiDB-lite"/>
    </source>
</evidence>
<proteinExistence type="predicted"/>
<feature type="compositionally biased region" description="Polar residues" evidence="1">
    <location>
        <begin position="1"/>
        <end position="15"/>
    </location>
</feature>
<dbReference type="PANTHER" id="PTHR40547:SF1">
    <property type="entry name" value="SLL0298 PROTEIN"/>
    <property type="match status" value="1"/>
</dbReference>
<dbReference type="Pfam" id="PF09835">
    <property type="entry name" value="DUF2062"/>
    <property type="match status" value="1"/>
</dbReference>
<feature type="transmembrane region" description="Helical" evidence="2">
    <location>
        <begin position="136"/>
        <end position="156"/>
    </location>
</feature>
<dbReference type="AlphaFoldDB" id="A0A0P8BMB9"/>
<dbReference type="InterPro" id="IPR018639">
    <property type="entry name" value="DUF2062"/>
</dbReference>
<evidence type="ECO:0000313" key="4">
    <source>
        <dbReference type="EMBL" id="KPQ34838.1"/>
    </source>
</evidence>
<name>A0A0P8BMB9_9CYAN</name>
<keyword evidence="2" id="KW-0812">Transmembrane</keyword>
<reference evidence="4 5" key="1">
    <citation type="submission" date="2015-09" db="EMBL/GenBank/DDBJ databases">
        <title>Identification and resolution of microdiversity through metagenomic sequencing of parallel consortia.</title>
        <authorList>
            <person name="Nelson W.C."/>
            <person name="Romine M.F."/>
            <person name="Lindemann S.R."/>
        </authorList>
    </citation>
    <scope>NUCLEOTIDE SEQUENCE [LARGE SCALE GENOMIC DNA]</scope>
    <source>
        <strain evidence="4">Ana</strain>
    </source>
</reference>
<keyword evidence="2" id="KW-1133">Transmembrane helix</keyword>